<gene>
    <name evidence="1" type="ORF">DXZ20_06460</name>
</gene>
<reference evidence="1 2" key="1">
    <citation type="journal article" date="2020" name="Microb. Ecol.">
        <title>Ecogenomics of the Marine Benthic Filamentous Cyanobacterium Adonisia.</title>
        <authorList>
            <person name="Walter J.M."/>
            <person name="Coutinho F.H."/>
            <person name="Leomil L."/>
            <person name="Hargreaves P.I."/>
            <person name="Campeao M.E."/>
            <person name="Vieira V.V."/>
            <person name="Silva B.S."/>
            <person name="Fistarol G.O."/>
            <person name="Salomon P.S."/>
            <person name="Sawabe T."/>
            <person name="Mino S."/>
            <person name="Hosokawa M."/>
            <person name="Miyashita H."/>
            <person name="Maruyama F."/>
            <person name="van Verk M.C."/>
            <person name="Dutilh B.E."/>
            <person name="Thompson C.C."/>
            <person name="Thompson F.L."/>
        </authorList>
    </citation>
    <scope>NUCLEOTIDE SEQUENCE [LARGE SCALE GENOMIC DNA]</scope>
    <source>
        <strain evidence="1 2">CCMR0081</strain>
    </source>
</reference>
<evidence type="ECO:0000313" key="1">
    <source>
        <dbReference type="EMBL" id="NEZ55324.1"/>
    </source>
</evidence>
<dbReference type="AlphaFoldDB" id="A0A6M0RGF9"/>
<accession>A0A6M0RGF9</accession>
<sequence>MDSVGKSLPKDKNQFLCKKVAIATENSYQKAHNIYAQSLKKFICIPFAAYLNVLKCFAL</sequence>
<organism evidence="1 2">
    <name type="scientific">Adonisia turfae CCMR0081</name>
    <dbReference type="NCBI Taxonomy" id="2292702"/>
    <lineage>
        <taxon>Bacteria</taxon>
        <taxon>Bacillati</taxon>
        <taxon>Cyanobacteriota</taxon>
        <taxon>Adonisia</taxon>
        <taxon>Adonisia turfae</taxon>
    </lineage>
</organism>
<dbReference type="Proteomes" id="UP000481033">
    <property type="component" value="Unassembled WGS sequence"/>
</dbReference>
<comment type="caution">
    <text evidence="1">The sequence shown here is derived from an EMBL/GenBank/DDBJ whole genome shotgun (WGS) entry which is preliminary data.</text>
</comment>
<keyword evidence="2" id="KW-1185">Reference proteome</keyword>
<evidence type="ECO:0000313" key="2">
    <source>
        <dbReference type="Proteomes" id="UP000481033"/>
    </source>
</evidence>
<name>A0A6M0RGF9_9CYAN</name>
<dbReference type="EMBL" id="QXHD01000004">
    <property type="protein sequence ID" value="NEZ55324.1"/>
    <property type="molecule type" value="Genomic_DNA"/>
</dbReference>
<proteinExistence type="predicted"/>
<protein>
    <submittedName>
        <fullName evidence="1">Uncharacterized protein</fullName>
    </submittedName>
</protein>